<evidence type="ECO:0000256" key="6">
    <source>
        <dbReference type="ARBA" id="ARBA00022917"/>
    </source>
</evidence>
<reference evidence="10 12" key="2">
    <citation type="submission" date="2018-07" db="EMBL/GenBank/DDBJ databases">
        <title>Draft Genome Assemblies for Five Robust Yarrowia lipolytica Strains Exhibiting High Lipid Production and Pentose Sugar Utilization and Sugar Alcohol Secretion from Undetoxified Lignocellulosic Biomass Hydrolysates.</title>
        <authorList>
            <consortium name="DOE Joint Genome Institute"/>
            <person name="Walker C."/>
            <person name="Ryu S."/>
            <person name="Na H."/>
            <person name="Zane M."/>
            <person name="LaButti K."/>
            <person name="Lipzen A."/>
            <person name="Haridas S."/>
            <person name="Barry K."/>
            <person name="Grigoriev I.V."/>
            <person name="Quarterman J."/>
            <person name="Slininger P."/>
            <person name="Dien B."/>
            <person name="Trinh C.T."/>
        </authorList>
    </citation>
    <scope>NUCLEOTIDE SEQUENCE [LARGE SCALE GENOMIC DNA]</scope>
    <source>
        <strain evidence="10 12">YB392</strain>
    </source>
</reference>
<evidence type="ECO:0000256" key="1">
    <source>
        <dbReference type="ARBA" id="ARBA00008226"/>
    </source>
</evidence>
<dbReference type="GO" id="GO:0005739">
    <property type="term" value="C:mitochondrion"/>
    <property type="evidence" value="ECO:0007669"/>
    <property type="project" value="TreeGrafter"/>
</dbReference>
<dbReference type="VEuPathDB" id="FungiDB:YALI1_E05833g"/>
<dbReference type="NCBIfam" id="TIGR00457">
    <property type="entry name" value="asnS"/>
    <property type="match status" value="1"/>
</dbReference>
<dbReference type="PANTHER" id="PTHR22594:SF34">
    <property type="entry name" value="ASPARAGINE--TRNA LIGASE, MITOCHONDRIAL-RELATED"/>
    <property type="match status" value="1"/>
</dbReference>
<keyword evidence="3" id="KW-0436">Ligase</keyword>
<dbReference type="InterPro" id="IPR004522">
    <property type="entry name" value="Asn-tRNA-ligase"/>
</dbReference>
<dbReference type="GO" id="GO:0006421">
    <property type="term" value="P:asparaginyl-tRNA aminoacylation"/>
    <property type="evidence" value="ECO:0007669"/>
    <property type="project" value="InterPro"/>
</dbReference>
<dbReference type="InterPro" id="IPR012340">
    <property type="entry name" value="NA-bd_OB-fold"/>
</dbReference>
<keyword evidence="7" id="KW-0030">Aminoacyl-tRNA synthetase</keyword>
<evidence type="ECO:0000313" key="10">
    <source>
        <dbReference type="EMBL" id="RDW25087.1"/>
    </source>
</evidence>
<dbReference type="InterPro" id="IPR004364">
    <property type="entry name" value="Aa-tRNA-synt_II"/>
</dbReference>
<dbReference type="Proteomes" id="UP000256601">
    <property type="component" value="Unassembled WGS sequence"/>
</dbReference>
<dbReference type="CDD" id="cd00776">
    <property type="entry name" value="AsxRS_core"/>
    <property type="match status" value="1"/>
</dbReference>
<evidence type="ECO:0000256" key="3">
    <source>
        <dbReference type="ARBA" id="ARBA00022598"/>
    </source>
</evidence>
<evidence type="ECO:0000256" key="5">
    <source>
        <dbReference type="ARBA" id="ARBA00022840"/>
    </source>
</evidence>
<name>A0A1D8NH58_YARLL</name>
<dbReference type="SUPFAM" id="SSF50249">
    <property type="entry name" value="Nucleic acid-binding proteins"/>
    <property type="match status" value="1"/>
</dbReference>
<reference evidence="9 11" key="1">
    <citation type="journal article" date="2016" name="PLoS ONE">
        <title>Sequence Assembly of Yarrowia lipolytica Strain W29/CLIB89 Shows Transposable Element Diversity.</title>
        <authorList>
            <person name="Magnan C."/>
            <person name="Yu J."/>
            <person name="Chang I."/>
            <person name="Jahn E."/>
            <person name="Kanomata Y."/>
            <person name="Wu J."/>
            <person name="Zeller M."/>
            <person name="Oakes M."/>
            <person name="Baldi P."/>
            <person name="Sandmeyer S."/>
        </authorList>
    </citation>
    <scope>NUCLEOTIDE SEQUENCE [LARGE SCALE GENOMIC DNA]</scope>
    <source>
        <strain evidence="9">CLIB89</strain>
        <strain evidence="11">CLIB89(W29)</strain>
    </source>
</reference>
<proteinExistence type="inferred from homology"/>
<dbReference type="EMBL" id="KZ859013">
    <property type="protein sequence ID" value="RDW25087.1"/>
    <property type="molecule type" value="Genomic_DNA"/>
</dbReference>
<protein>
    <recommendedName>
        <fullName evidence="2">asparagine--tRNA ligase</fullName>
        <ecNumber evidence="2">6.1.1.22</ecNumber>
    </recommendedName>
</protein>
<dbReference type="PANTHER" id="PTHR22594">
    <property type="entry name" value="ASPARTYL/LYSYL-TRNA SYNTHETASE"/>
    <property type="match status" value="1"/>
</dbReference>
<accession>A0A1D8NH58</accession>
<dbReference type="OrthoDB" id="43906at2759"/>
<sequence length="482" mass="54284">MLRIARTRLMTQRVFESSTVRSITTLPQTINQIKTENKHILGTQDASPVTINGWIKSVQKLKNVAFLNISDGNCAQGVMAVLQPDQVTSDLTTGACVSVKGNLVSSQGKKQGLELQAESVKVTGTVDEYPIQKKFHKQEFLRTLPALRWRTSVNSSTLRYRSFCMAQMTNFFAENDFVQTNPPLLTSSDCEGAGEVFKVAGGGKGDKFFGDKPAYLTVSTQLHLEVLAAAVGRVWTFTPAFRAENSDTNRHLSEFWMAEAEISFIDDLEPLMDLAEGMVKSCLAPLMEEGNKARNDLLDARRSAEQKEELLDRWDMANCDFPRLTYKQAIKILNLQHLKEPFAHRPDYEVGLRSEHEKWLATEYFISPVFVTDYPKEQKPFYMKQSPHDSQTVACFDLLMPHIGEVIGGSVREDNYDTLLKNIETTGMDKSALEWYLELRKQGSTPHGGFGMGFERLISYATGIENIRDVTAFPRWVDNCSC</sequence>
<dbReference type="EC" id="6.1.1.22" evidence="2"/>
<evidence type="ECO:0000256" key="7">
    <source>
        <dbReference type="ARBA" id="ARBA00023146"/>
    </source>
</evidence>
<evidence type="ECO:0000313" key="12">
    <source>
        <dbReference type="Proteomes" id="UP000256601"/>
    </source>
</evidence>
<dbReference type="InterPro" id="IPR002312">
    <property type="entry name" value="Asp/Asn-tRNA-synth_IIb"/>
</dbReference>
<keyword evidence="5" id="KW-0067">ATP-binding</keyword>
<evidence type="ECO:0000313" key="9">
    <source>
        <dbReference type="EMBL" id="AOW04966.1"/>
    </source>
</evidence>
<dbReference type="NCBIfam" id="NF003037">
    <property type="entry name" value="PRK03932.1"/>
    <property type="match status" value="1"/>
</dbReference>
<dbReference type="PROSITE" id="PS50862">
    <property type="entry name" value="AA_TRNA_LIGASE_II"/>
    <property type="match status" value="1"/>
</dbReference>
<evidence type="ECO:0000256" key="4">
    <source>
        <dbReference type="ARBA" id="ARBA00022741"/>
    </source>
</evidence>
<keyword evidence="6" id="KW-0648">Protein biosynthesis</keyword>
<dbReference type="KEGG" id="yli:2912267"/>
<dbReference type="InterPro" id="IPR045864">
    <property type="entry name" value="aa-tRNA-synth_II/BPL/LPL"/>
</dbReference>
<dbReference type="AlphaFoldDB" id="A0A1D8NH58"/>
<dbReference type="InterPro" id="IPR004365">
    <property type="entry name" value="NA-bd_OB_tRNA"/>
</dbReference>
<dbReference type="GO" id="GO:0005524">
    <property type="term" value="F:ATP binding"/>
    <property type="evidence" value="ECO:0007669"/>
    <property type="project" value="UniProtKB-KW"/>
</dbReference>
<dbReference type="PRINTS" id="PR01042">
    <property type="entry name" value="TRNASYNTHASP"/>
</dbReference>
<dbReference type="Pfam" id="PF01336">
    <property type="entry name" value="tRNA_anti-codon"/>
    <property type="match status" value="1"/>
</dbReference>
<organism evidence="9 11">
    <name type="scientific">Yarrowia lipolytica</name>
    <name type="common">Candida lipolytica</name>
    <dbReference type="NCBI Taxonomy" id="4952"/>
    <lineage>
        <taxon>Eukaryota</taxon>
        <taxon>Fungi</taxon>
        <taxon>Dikarya</taxon>
        <taxon>Ascomycota</taxon>
        <taxon>Saccharomycotina</taxon>
        <taxon>Dipodascomycetes</taxon>
        <taxon>Dipodascales</taxon>
        <taxon>Dipodascales incertae sedis</taxon>
        <taxon>Yarrowia</taxon>
    </lineage>
</organism>
<dbReference type="GO" id="GO:0003676">
    <property type="term" value="F:nucleic acid binding"/>
    <property type="evidence" value="ECO:0007669"/>
    <property type="project" value="InterPro"/>
</dbReference>
<dbReference type="Gene3D" id="2.40.50.140">
    <property type="entry name" value="Nucleic acid-binding proteins"/>
    <property type="match status" value="1"/>
</dbReference>
<evidence type="ECO:0000313" key="11">
    <source>
        <dbReference type="Proteomes" id="UP000182444"/>
    </source>
</evidence>
<comment type="similarity">
    <text evidence="1">Belongs to the class-II aminoacyl-tRNA synthetase family.</text>
</comment>
<keyword evidence="4" id="KW-0547">Nucleotide-binding</keyword>
<dbReference type="Pfam" id="PF00152">
    <property type="entry name" value="tRNA-synt_2"/>
    <property type="match status" value="1"/>
</dbReference>
<dbReference type="GO" id="GO:0004816">
    <property type="term" value="F:asparagine-tRNA ligase activity"/>
    <property type="evidence" value="ECO:0007669"/>
    <property type="project" value="UniProtKB-EC"/>
</dbReference>
<evidence type="ECO:0000256" key="2">
    <source>
        <dbReference type="ARBA" id="ARBA00012816"/>
    </source>
</evidence>
<gene>
    <name evidence="10" type="ORF">B0I71DRAFT_133234</name>
    <name evidence="9" type="ORF">YALI1_E05833g</name>
</gene>
<dbReference type="EMBL" id="CP017557">
    <property type="protein sequence ID" value="AOW04966.1"/>
    <property type="molecule type" value="Genomic_DNA"/>
</dbReference>
<dbReference type="CDD" id="cd04318">
    <property type="entry name" value="EcAsnRS_like_N"/>
    <property type="match status" value="1"/>
</dbReference>
<dbReference type="InterPro" id="IPR006195">
    <property type="entry name" value="aa-tRNA-synth_II"/>
</dbReference>
<dbReference type="eggNOG" id="KOG0554">
    <property type="taxonomic scope" value="Eukaryota"/>
</dbReference>
<dbReference type="Proteomes" id="UP000182444">
    <property type="component" value="Chromosome 1E"/>
</dbReference>
<dbReference type="Gene3D" id="3.30.930.10">
    <property type="entry name" value="Bira Bifunctional Protein, Domain 2"/>
    <property type="match status" value="1"/>
</dbReference>
<dbReference type="VEuPathDB" id="FungiDB:YALI0_E04939g"/>
<evidence type="ECO:0000259" key="8">
    <source>
        <dbReference type="PROSITE" id="PS50862"/>
    </source>
</evidence>
<feature type="domain" description="Aminoacyl-transfer RNA synthetases class-II family profile" evidence="8">
    <location>
        <begin position="170"/>
        <end position="474"/>
    </location>
</feature>
<dbReference type="SUPFAM" id="SSF55681">
    <property type="entry name" value="Class II aaRS and biotin synthetases"/>
    <property type="match status" value="1"/>
</dbReference>